<dbReference type="AlphaFoldDB" id="A0A399SSP6"/>
<accession>A0A399SSP6</accession>
<sequence>MKKTFLSLVITFFCLNSFSQIIFEKGYYIDNSNKKTECLIKNYDWKNNPTQLEYKLSELSESKIATIDSVKEFGIGNSLKYVRQTVNIERSSSAPQFLDNVSQPLFKEETLFLKILIEGEANLYLYEDGNLRRYFFKKKGADIEQLVFKKYLVEGGKIGVNEMFKQQLLVGLDGKCISVNDINRIRYFKKDLIKLFEMYYQCNGLDFVRYERKQDKELLFNLSLRPGVNYSSLSISNPLSRAWETDFGNKINFRIGMEAEFIMPFNKNKWAVIVEPTYQYFNTEALNVSGRPVKSNYKSIELPLGVRHYFFLEKGSKLFLNGSLVLDFAGKSEFVSANSSTLEIKTSYNFALGLGYKYNNRYGVELRYLTNRDMFYNYLFMRNDYQTFSVIFGYTLW</sequence>
<evidence type="ECO:0000259" key="1">
    <source>
        <dbReference type="Pfam" id="PF13568"/>
    </source>
</evidence>
<proteinExistence type="predicted"/>
<gene>
    <name evidence="2" type="ORF">D1614_20635</name>
</gene>
<keyword evidence="3" id="KW-1185">Reference proteome</keyword>
<dbReference type="Pfam" id="PF13568">
    <property type="entry name" value="OMP_b-brl_2"/>
    <property type="match status" value="1"/>
</dbReference>
<protein>
    <submittedName>
        <fullName evidence="2">PorT family protein</fullName>
    </submittedName>
</protein>
<reference evidence="2 3" key="1">
    <citation type="submission" date="2018-08" db="EMBL/GenBank/DDBJ databases">
        <title>Pallidiluteibacterium maritimus gen. nov., sp. nov., isolated from coastal sediment.</title>
        <authorList>
            <person name="Zhou L.Y."/>
        </authorList>
    </citation>
    <scope>NUCLEOTIDE SEQUENCE [LARGE SCALE GENOMIC DNA]</scope>
    <source>
        <strain evidence="2 3">XSD2</strain>
    </source>
</reference>
<dbReference type="InterPro" id="IPR025665">
    <property type="entry name" value="Beta-barrel_OMP_2"/>
</dbReference>
<evidence type="ECO:0000313" key="2">
    <source>
        <dbReference type="EMBL" id="RIJ45929.1"/>
    </source>
</evidence>
<feature type="domain" description="Outer membrane protein beta-barrel" evidence="1">
    <location>
        <begin position="214"/>
        <end position="369"/>
    </location>
</feature>
<dbReference type="Proteomes" id="UP000265926">
    <property type="component" value="Unassembled WGS sequence"/>
</dbReference>
<evidence type="ECO:0000313" key="3">
    <source>
        <dbReference type="Proteomes" id="UP000265926"/>
    </source>
</evidence>
<dbReference type="EMBL" id="QWGR01000018">
    <property type="protein sequence ID" value="RIJ45929.1"/>
    <property type="molecule type" value="Genomic_DNA"/>
</dbReference>
<organism evidence="2 3">
    <name type="scientific">Maribellus luteus</name>
    <dbReference type="NCBI Taxonomy" id="2305463"/>
    <lineage>
        <taxon>Bacteria</taxon>
        <taxon>Pseudomonadati</taxon>
        <taxon>Bacteroidota</taxon>
        <taxon>Bacteroidia</taxon>
        <taxon>Marinilabiliales</taxon>
        <taxon>Prolixibacteraceae</taxon>
        <taxon>Maribellus</taxon>
    </lineage>
</organism>
<comment type="caution">
    <text evidence="2">The sequence shown here is derived from an EMBL/GenBank/DDBJ whole genome shotgun (WGS) entry which is preliminary data.</text>
</comment>
<dbReference type="OrthoDB" id="921445at2"/>
<name>A0A399SSP6_9BACT</name>